<comment type="subcellular location">
    <subcellularLocation>
        <location evidence="1 11">Secreted</location>
    </subcellularLocation>
</comment>
<dbReference type="InterPro" id="IPR043579">
    <property type="entry name" value="CUTINASE_2"/>
</dbReference>
<dbReference type="PRINTS" id="PR00129">
    <property type="entry name" value="CUTINASE"/>
</dbReference>
<dbReference type="PROSITE" id="PS00155">
    <property type="entry name" value="CUTINASE_1"/>
    <property type="match status" value="1"/>
</dbReference>
<comment type="similarity">
    <text evidence="2 11">Belongs to the cutinase family.</text>
</comment>
<comment type="function">
    <text evidence="11">Catalyzes the hydrolysis of complex carboxylic polyesters found in the cell wall of plants. Degrades cutin, a macromolecule that forms the structure of the plant cuticle.</text>
</comment>
<comment type="caution">
    <text evidence="13">The sequence shown here is derived from an EMBL/GenBank/DDBJ whole genome shotgun (WGS) entry which is preliminary data.</text>
</comment>
<accession>A0ABR2V1M0</accession>
<keyword evidence="9" id="KW-1015">Disulfide bond</keyword>
<evidence type="ECO:0000256" key="4">
    <source>
        <dbReference type="ARBA" id="ARBA00022487"/>
    </source>
</evidence>
<feature type="signal peptide" evidence="12">
    <location>
        <begin position="1"/>
        <end position="15"/>
    </location>
</feature>
<keyword evidence="8" id="KW-0843">Virulence</keyword>
<evidence type="ECO:0000256" key="2">
    <source>
        <dbReference type="ARBA" id="ARBA00007534"/>
    </source>
</evidence>
<dbReference type="InterPro" id="IPR011150">
    <property type="entry name" value="Cutinase_monf"/>
</dbReference>
<comment type="catalytic activity">
    <reaction evidence="10 11">
        <text>cutin + H2O = cutin monomers.</text>
        <dbReference type="EC" id="3.1.1.74"/>
    </reaction>
</comment>
<evidence type="ECO:0000256" key="8">
    <source>
        <dbReference type="ARBA" id="ARBA00023026"/>
    </source>
</evidence>
<keyword evidence="5 11" id="KW-0964">Secreted</keyword>
<proteinExistence type="inferred from homology"/>
<dbReference type="EC" id="3.1.1.74" evidence="3 11"/>
<evidence type="ECO:0000313" key="14">
    <source>
        <dbReference type="Proteomes" id="UP001408356"/>
    </source>
</evidence>
<dbReference type="Gene3D" id="3.40.50.1820">
    <property type="entry name" value="alpha/beta hydrolase"/>
    <property type="match status" value="1"/>
</dbReference>
<dbReference type="SUPFAM" id="SSF53474">
    <property type="entry name" value="alpha/beta-Hydrolases"/>
    <property type="match status" value="1"/>
</dbReference>
<feature type="chain" id="PRO_5046381468" description="Cutinase" evidence="12">
    <location>
        <begin position="16"/>
        <end position="267"/>
    </location>
</feature>
<dbReference type="SMART" id="SM01110">
    <property type="entry name" value="Cutinase"/>
    <property type="match status" value="1"/>
</dbReference>
<evidence type="ECO:0000313" key="13">
    <source>
        <dbReference type="EMBL" id="KAK9420553.1"/>
    </source>
</evidence>
<evidence type="ECO:0000256" key="11">
    <source>
        <dbReference type="RuleBase" id="RU361263"/>
    </source>
</evidence>
<sequence length="267" mass="27402">MKSIVFLALVAATLASPVSIRPVKRQTVDDTANEFVGDTANEFVGDTTNEFVGDTANEFVGDTANEFVDGGCRDVIFIFSRGSTESGNMGIIIGPEVANGLKSSLGDADVAAQGVDYAAALETNFLPGGADPAGIATMVSLLNQAVSQCPDAKIVIGGYSQGAAMTHRAVEQLDAATVARITGVTLFGDTQYKQTGGVVGSVPANRASLSNQIFAQQTTNHVIQVKIYCAVGDLVCDGTLAITAAHLSYGVDAGDATSFLVSLINAA</sequence>
<dbReference type="InterPro" id="IPR043580">
    <property type="entry name" value="CUTINASE_1"/>
</dbReference>
<keyword evidence="7 11" id="KW-0378">Hydrolase</keyword>
<gene>
    <name evidence="13" type="ORF">SUNI508_06293</name>
</gene>
<dbReference type="InterPro" id="IPR000675">
    <property type="entry name" value="Cutinase/axe"/>
</dbReference>
<organism evidence="13 14">
    <name type="scientific">Seiridium unicorne</name>
    <dbReference type="NCBI Taxonomy" id="138068"/>
    <lineage>
        <taxon>Eukaryota</taxon>
        <taxon>Fungi</taxon>
        <taxon>Dikarya</taxon>
        <taxon>Ascomycota</taxon>
        <taxon>Pezizomycotina</taxon>
        <taxon>Sordariomycetes</taxon>
        <taxon>Xylariomycetidae</taxon>
        <taxon>Amphisphaeriales</taxon>
        <taxon>Sporocadaceae</taxon>
        <taxon>Seiridium</taxon>
    </lineage>
</organism>
<evidence type="ECO:0000256" key="9">
    <source>
        <dbReference type="ARBA" id="ARBA00023157"/>
    </source>
</evidence>
<dbReference type="PANTHER" id="PTHR48250:SF3">
    <property type="entry name" value="CUTINASE 1-RELATED"/>
    <property type="match status" value="1"/>
</dbReference>
<evidence type="ECO:0000256" key="6">
    <source>
        <dbReference type="ARBA" id="ARBA00022729"/>
    </source>
</evidence>
<dbReference type="PANTHER" id="PTHR48250">
    <property type="entry name" value="CUTINASE 2-RELATED"/>
    <property type="match status" value="1"/>
</dbReference>
<keyword evidence="4 11" id="KW-0719">Serine esterase</keyword>
<evidence type="ECO:0000256" key="10">
    <source>
        <dbReference type="ARBA" id="ARBA00034045"/>
    </source>
</evidence>
<evidence type="ECO:0000256" key="7">
    <source>
        <dbReference type="ARBA" id="ARBA00022801"/>
    </source>
</evidence>
<dbReference type="EMBL" id="JARVKF010000224">
    <property type="protein sequence ID" value="KAK9420553.1"/>
    <property type="molecule type" value="Genomic_DNA"/>
</dbReference>
<dbReference type="Proteomes" id="UP001408356">
    <property type="component" value="Unassembled WGS sequence"/>
</dbReference>
<name>A0ABR2V1M0_9PEZI</name>
<dbReference type="InterPro" id="IPR029058">
    <property type="entry name" value="AB_hydrolase_fold"/>
</dbReference>
<evidence type="ECO:0000256" key="5">
    <source>
        <dbReference type="ARBA" id="ARBA00022525"/>
    </source>
</evidence>
<reference evidence="13 14" key="1">
    <citation type="journal article" date="2024" name="J. Plant Pathol.">
        <title>Sequence and assembly of the genome of Seiridium unicorne, isolate CBS 538.82, causal agent of cypress canker disease.</title>
        <authorList>
            <person name="Scali E."/>
            <person name="Rocca G.D."/>
            <person name="Danti R."/>
            <person name="Garbelotto M."/>
            <person name="Barberini S."/>
            <person name="Baroncelli R."/>
            <person name="Emiliani G."/>
        </authorList>
    </citation>
    <scope>NUCLEOTIDE SEQUENCE [LARGE SCALE GENOMIC DNA]</scope>
    <source>
        <strain evidence="13 14">BM-138-508</strain>
    </source>
</reference>
<dbReference type="Pfam" id="PF01083">
    <property type="entry name" value="Cutinase"/>
    <property type="match status" value="1"/>
</dbReference>
<evidence type="ECO:0000256" key="3">
    <source>
        <dbReference type="ARBA" id="ARBA00013095"/>
    </source>
</evidence>
<keyword evidence="6 12" id="KW-0732">Signal</keyword>
<evidence type="ECO:0000256" key="1">
    <source>
        <dbReference type="ARBA" id="ARBA00004613"/>
    </source>
</evidence>
<dbReference type="PROSITE" id="PS00931">
    <property type="entry name" value="CUTINASE_2"/>
    <property type="match status" value="1"/>
</dbReference>
<evidence type="ECO:0000256" key="12">
    <source>
        <dbReference type="SAM" id="SignalP"/>
    </source>
</evidence>
<keyword evidence="14" id="KW-1185">Reference proteome</keyword>
<protein>
    <recommendedName>
        <fullName evidence="3 11">Cutinase</fullName>
        <ecNumber evidence="3 11">3.1.1.74</ecNumber>
    </recommendedName>
</protein>